<feature type="domain" description="Phospholipase/carboxylesterase/thioesterase" evidence="3">
    <location>
        <begin position="48"/>
        <end position="236"/>
    </location>
</feature>
<dbReference type="Gene3D" id="3.40.50.1820">
    <property type="entry name" value="alpha/beta hydrolase"/>
    <property type="match status" value="1"/>
</dbReference>
<dbReference type="Pfam" id="PF02230">
    <property type="entry name" value="Abhydrolase_2"/>
    <property type="match status" value="1"/>
</dbReference>
<keyword evidence="1 2" id="KW-0732">Signal</keyword>
<dbReference type="RefSeq" id="WP_309489557.1">
    <property type="nucleotide sequence ID" value="NZ_JAENIG010000004.1"/>
</dbReference>
<evidence type="ECO:0000256" key="1">
    <source>
        <dbReference type="ARBA" id="ARBA00022729"/>
    </source>
</evidence>
<dbReference type="AlphaFoldDB" id="A0AAE2SEP6"/>
<organism evidence="4 5">
    <name type="scientific">Oceaniferula flava</name>
    <dbReference type="NCBI Taxonomy" id="2800421"/>
    <lineage>
        <taxon>Bacteria</taxon>
        <taxon>Pseudomonadati</taxon>
        <taxon>Verrucomicrobiota</taxon>
        <taxon>Verrucomicrobiia</taxon>
        <taxon>Verrucomicrobiales</taxon>
        <taxon>Verrucomicrobiaceae</taxon>
        <taxon>Oceaniferula</taxon>
    </lineage>
</organism>
<sequence length="252" mass="28180">MMMKYGFQLLLLLLLGTLSTEAEMKKESVKKGSVTLPYQWTRTGDGDSPAMILFLHGAGERGDNNQSQTKHGVPDLLQWLKENEKDCVVIAPQCPREGWWANSRGDFRDAKNLSLRANASPVMKLVFSAVDQLVKSENVDPKRIYITGLSMGGYGTFDALARRPDFFAAAVPICGGGDVKTAEKFKHVPLWIFHGDADNVVPVTMSQVMVKALKEAGGEPKYTEYPGVKHNSWTQTYRNPEVWLWLFAQQKK</sequence>
<name>A0AAE2SEP6_9BACT</name>
<comment type="caution">
    <text evidence="4">The sequence shown here is derived from an EMBL/GenBank/DDBJ whole genome shotgun (WGS) entry which is preliminary data.</text>
</comment>
<evidence type="ECO:0000313" key="4">
    <source>
        <dbReference type="EMBL" id="MBK1854946.1"/>
    </source>
</evidence>
<evidence type="ECO:0000259" key="3">
    <source>
        <dbReference type="Pfam" id="PF02230"/>
    </source>
</evidence>
<dbReference type="EMBL" id="JAENIG010000004">
    <property type="protein sequence ID" value="MBK1854946.1"/>
    <property type="molecule type" value="Genomic_DNA"/>
</dbReference>
<dbReference type="PANTHER" id="PTHR43037:SF1">
    <property type="entry name" value="BLL1128 PROTEIN"/>
    <property type="match status" value="1"/>
</dbReference>
<dbReference type="PANTHER" id="PTHR43037">
    <property type="entry name" value="UNNAMED PRODUCT-RELATED"/>
    <property type="match status" value="1"/>
</dbReference>
<feature type="signal peptide" evidence="2">
    <location>
        <begin position="1"/>
        <end position="22"/>
    </location>
</feature>
<dbReference type="InterPro" id="IPR050955">
    <property type="entry name" value="Plant_Biomass_Hydrol_Est"/>
</dbReference>
<proteinExistence type="predicted"/>
<evidence type="ECO:0000313" key="5">
    <source>
        <dbReference type="Proteomes" id="UP000634206"/>
    </source>
</evidence>
<dbReference type="InterPro" id="IPR003140">
    <property type="entry name" value="PLipase/COase/thioEstase"/>
</dbReference>
<reference evidence="4" key="1">
    <citation type="submission" date="2021-01" db="EMBL/GenBank/DDBJ databases">
        <title>Modified the classification status of verrucomicrobia.</title>
        <authorList>
            <person name="Feng X."/>
        </authorList>
    </citation>
    <scope>NUCLEOTIDE SEQUENCE</scope>
    <source>
        <strain evidence="4">5K15</strain>
    </source>
</reference>
<keyword evidence="5" id="KW-1185">Reference proteome</keyword>
<accession>A0AAE2SEP6</accession>
<protein>
    <submittedName>
        <fullName evidence="4">Prolyl oligopeptidase family serine peptidase</fullName>
    </submittedName>
</protein>
<dbReference type="Proteomes" id="UP000634206">
    <property type="component" value="Unassembled WGS sequence"/>
</dbReference>
<dbReference type="SUPFAM" id="SSF53474">
    <property type="entry name" value="alpha/beta-Hydrolases"/>
    <property type="match status" value="1"/>
</dbReference>
<dbReference type="InterPro" id="IPR029058">
    <property type="entry name" value="AB_hydrolase_fold"/>
</dbReference>
<feature type="chain" id="PRO_5042101865" evidence="2">
    <location>
        <begin position="23"/>
        <end position="252"/>
    </location>
</feature>
<evidence type="ECO:0000256" key="2">
    <source>
        <dbReference type="SAM" id="SignalP"/>
    </source>
</evidence>
<dbReference type="GO" id="GO:0016787">
    <property type="term" value="F:hydrolase activity"/>
    <property type="evidence" value="ECO:0007669"/>
    <property type="project" value="InterPro"/>
</dbReference>
<gene>
    <name evidence="4" type="ORF">JIN83_08240</name>
</gene>